<reference evidence="2" key="1">
    <citation type="submission" date="2022-11" db="UniProtKB">
        <authorList>
            <consortium name="WormBaseParasite"/>
        </authorList>
    </citation>
    <scope>IDENTIFICATION</scope>
</reference>
<accession>A0AC34RAD5</accession>
<evidence type="ECO:0000313" key="2">
    <source>
        <dbReference type="WBParaSite" id="JU765_v2.g4999.t1"/>
    </source>
</evidence>
<organism evidence="1 2">
    <name type="scientific">Panagrolaimus sp. JU765</name>
    <dbReference type="NCBI Taxonomy" id="591449"/>
    <lineage>
        <taxon>Eukaryota</taxon>
        <taxon>Metazoa</taxon>
        <taxon>Ecdysozoa</taxon>
        <taxon>Nematoda</taxon>
        <taxon>Chromadorea</taxon>
        <taxon>Rhabditida</taxon>
        <taxon>Tylenchina</taxon>
        <taxon>Panagrolaimomorpha</taxon>
        <taxon>Panagrolaimoidea</taxon>
        <taxon>Panagrolaimidae</taxon>
        <taxon>Panagrolaimus</taxon>
    </lineage>
</organism>
<dbReference type="WBParaSite" id="JU765_v2.g4999.t1">
    <property type="protein sequence ID" value="JU765_v2.g4999.t1"/>
    <property type="gene ID" value="JU765_v2.g4999"/>
</dbReference>
<sequence length="129" mass="14634">MVHELWTVDKINSLTPGQLCQDDVILLVDSRDIQFDLDAIITCKTKDDFLVVCRFDVDPHASGLEELNKGDIIAVKNAMIKIASFGNFTGPNNADNFLCILETTKLIRLFDNESKNWISPQQLFPFLQF</sequence>
<evidence type="ECO:0000313" key="1">
    <source>
        <dbReference type="Proteomes" id="UP000887576"/>
    </source>
</evidence>
<name>A0AC34RAD5_9BILA</name>
<protein>
    <submittedName>
        <fullName evidence="2">Uncharacterized protein</fullName>
    </submittedName>
</protein>
<dbReference type="Proteomes" id="UP000887576">
    <property type="component" value="Unplaced"/>
</dbReference>
<proteinExistence type="predicted"/>